<comment type="similarity">
    <text evidence="1">Belongs to the oxygen-dependent FAD-linked oxidoreductase family.</text>
</comment>
<keyword evidence="6" id="KW-1185">Reference proteome</keyword>
<dbReference type="InterPro" id="IPR016169">
    <property type="entry name" value="FAD-bd_PCMH_sub2"/>
</dbReference>
<dbReference type="PANTHER" id="PTHR13878:SF91">
    <property type="entry name" value="FAD BINDING DOMAIN PROTEIN (AFU_ORTHOLOGUE AFUA_6G12070)-RELATED"/>
    <property type="match status" value="1"/>
</dbReference>
<dbReference type="InterPro" id="IPR050432">
    <property type="entry name" value="FAD-linked_Oxidoreductases_BP"/>
</dbReference>
<feature type="domain" description="FAD-binding PCMH-type" evidence="4">
    <location>
        <begin position="114"/>
        <end position="292"/>
    </location>
</feature>
<dbReference type="Proteomes" id="UP000224854">
    <property type="component" value="Unassembled WGS sequence"/>
</dbReference>
<dbReference type="InterPro" id="IPR012951">
    <property type="entry name" value="BBE"/>
</dbReference>
<accession>A0A2C5YMX2</accession>
<evidence type="ECO:0000313" key="5">
    <source>
        <dbReference type="EMBL" id="PHH68281.1"/>
    </source>
</evidence>
<reference evidence="5 6" key="1">
    <citation type="submission" date="2017-06" db="EMBL/GenBank/DDBJ databases">
        <title>Ant-infecting Ophiocordyceps genomes reveal a high diversity of potential behavioral manipulation genes and a possible major role for enterotoxins.</title>
        <authorList>
            <person name="De Bekker C."/>
            <person name="Evans H.C."/>
            <person name="Brachmann A."/>
            <person name="Hughes D.P."/>
        </authorList>
    </citation>
    <scope>NUCLEOTIDE SEQUENCE [LARGE SCALE GENOMIC DNA]</scope>
    <source>
        <strain evidence="5 6">1348a</strain>
    </source>
</reference>
<dbReference type="GO" id="GO:0071949">
    <property type="term" value="F:FAD binding"/>
    <property type="evidence" value="ECO:0007669"/>
    <property type="project" value="InterPro"/>
</dbReference>
<dbReference type="InterPro" id="IPR016166">
    <property type="entry name" value="FAD-bd_PCMH"/>
</dbReference>
<organism evidence="5 6">
    <name type="scientific">Ophiocordyceps australis</name>
    <dbReference type="NCBI Taxonomy" id="1399860"/>
    <lineage>
        <taxon>Eukaryota</taxon>
        <taxon>Fungi</taxon>
        <taxon>Dikarya</taxon>
        <taxon>Ascomycota</taxon>
        <taxon>Pezizomycotina</taxon>
        <taxon>Sordariomycetes</taxon>
        <taxon>Hypocreomycetidae</taxon>
        <taxon>Hypocreales</taxon>
        <taxon>Ophiocordycipitaceae</taxon>
        <taxon>Ophiocordyceps</taxon>
    </lineage>
</organism>
<evidence type="ECO:0000259" key="4">
    <source>
        <dbReference type="PROSITE" id="PS51387"/>
    </source>
</evidence>
<evidence type="ECO:0000256" key="2">
    <source>
        <dbReference type="ARBA" id="ARBA00023002"/>
    </source>
</evidence>
<dbReference type="EMBL" id="NJEU01001170">
    <property type="protein sequence ID" value="PHH68281.1"/>
    <property type="molecule type" value="Genomic_DNA"/>
</dbReference>
<dbReference type="Gene3D" id="3.30.465.10">
    <property type="match status" value="2"/>
</dbReference>
<keyword evidence="3" id="KW-0732">Signal</keyword>
<dbReference type="Pfam" id="PF01565">
    <property type="entry name" value="FAD_binding_4"/>
    <property type="match status" value="1"/>
</dbReference>
<evidence type="ECO:0000313" key="6">
    <source>
        <dbReference type="Proteomes" id="UP000224854"/>
    </source>
</evidence>
<dbReference type="GO" id="GO:0016491">
    <property type="term" value="F:oxidoreductase activity"/>
    <property type="evidence" value="ECO:0007669"/>
    <property type="project" value="UniProtKB-KW"/>
</dbReference>
<name>A0A2C5YMX2_9HYPO</name>
<dbReference type="Pfam" id="PF08031">
    <property type="entry name" value="BBE"/>
    <property type="match status" value="1"/>
</dbReference>
<dbReference type="AlphaFoldDB" id="A0A2C5YMX2"/>
<keyword evidence="2" id="KW-0560">Oxidoreductase</keyword>
<proteinExistence type="inferred from homology"/>
<protein>
    <recommendedName>
        <fullName evidence="4">FAD-binding PCMH-type domain-containing protein</fullName>
    </recommendedName>
</protein>
<feature type="signal peptide" evidence="3">
    <location>
        <begin position="1"/>
        <end position="20"/>
    </location>
</feature>
<dbReference type="PANTHER" id="PTHR13878">
    <property type="entry name" value="GULONOLACTONE OXIDASE"/>
    <property type="match status" value="1"/>
</dbReference>
<gene>
    <name evidence="5" type="ORF">CDD82_680</name>
</gene>
<dbReference type="InterPro" id="IPR036318">
    <property type="entry name" value="FAD-bd_PCMH-like_sf"/>
</dbReference>
<evidence type="ECO:0000256" key="3">
    <source>
        <dbReference type="SAM" id="SignalP"/>
    </source>
</evidence>
<feature type="chain" id="PRO_5012089835" description="FAD-binding PCMH-type domain-containing protein" evidence="3">
    <location>
        <begin position="21"/>
        <end position="571"/>
    </location>
</feature>
<evidence type="ECO:0000256" key="1">
    <source>
        <dbReference type="ARBA" id="ARBA00005466"/>
    </source>
</evidence>
<dbReference type="PROSITE" id="PS51387">
    <property type="entry name" value="FAD_PCMH"/>
    <property type="match status" value="1"/>
</dbReference>
<sequence>MSFFMTIWLVFAQLLLPLAASSTRTCRCIPGDSCWPDDAAWATLNDTLHGRLIKSSPLASVCHDPHYDEEACNALAKAWPLPQTLYPHASEIMAPYWQNQSCDAFTPRSSPCRIGNYADYAVNISTADHVSTALQFADKHNIRVVIKNTGHDYLGKSTGKGSLSLWTHNMKNLDFISYSSSGYTGPAVKMGAGVQAFEAYTAAASHGLRVVGGECATVGVAGGYLQGGGHSILSSTYGLAADQALEYEVVTANGTCLVASPSENSNLYWALSGGGGGTYGLVLSATVKAFKDGIVGGAILQFNNTGDTFWQGVQDFFAWVPDVVDSGSTVLWSVTNSSFVVLPITAPGKSEAQVEHLLEPLVSKMKKLNISLFTSVTSFPTYLEHFDHYLGPLPYGLPMINFADVSISGRLIPQRVLRNTSSNRDFIQTLKLSLPDSNYTIGGVVLNAAHSVAGNSASSNAVLPAWRDTNVHVLSLAHWDFDAPLSSNLARNDYINQVTVPALTALAPESGAYLNEGNIAQKHWQKEFYGANYDRLRRIKHMYDPKDVFFADTAVGSEAWTRDGHGRLCRP</sequence>
<dbReference type="InterPro" id="IPR006094">
    <property type="entry name" value="Oxid_FAD_bind_N"/>
</dbReference>
<dbReference type="OrthoDB" id="9983560at2759"/>
<comment type="caution">
    <text evidence="5">The sequence shown here is derived from an EMBL/GenBank/DDBJ whole genome shotgun (WGS) entry which is preliminary data.</text>
</comment>
<dbReference type="SUPFAM" id="SSF56176">
    <property type="entry name" value="FAD-binding/transporter-associated domain-like"/>
    <property type="match status" value="1"/>
</dbReference>